<sequence>MEMCYATGGHLSSIADFMGVSISSASRTVKNVSEVIASLREQYINMPMAEEAVSTANKFFQIASFPRVLECIDGTHIRIQSPN</sequence>
<keyword evidence="2" id="KW-1185">Reference proteome</keyword>
<dbReference type="Proteomes" id="UP001162156">
    <property type="component" value="Unassembled WGS sequence"/>
</dbReference>
<dbReference type="EMBL" id="JANEYF010000984">
    <property type="protein sequence ID" value="KAJ8966525.1"/>
    <property type="molecule type" value="Genomic_DNA"/>
</dbReference>
<evidence type="ECO:0000313" key="1">
    <source>
        <dbReference type="EMBL" id="KAJ8966525.1"/>
    </source>
</evidence>
<protein>
    <recommendedName>
        <fullName evidence="3">Nuclease HARBI1</fullName>
    </recommendedName>
</protein>
<name>A0AAV8ZM54_9CUCU</name>
<evidence type="ECO:0000313" key="2">
    <source>
        <dbReference type="Proteomes" id="UP001162156"/>
    </source>
</evidence>
<organism evidence="1 2">
    <name type="scientific">Rhamnusium bicolor</name>
    <dbReference type="NCBI Taxonomy" id="1586634"/>
    <lineage>
        <taxon>Eukaryota</taxon>
        <taxon>Metazoa</taxon>
        <taxon>Ecdysozoa</taxon>
        <taxon>Arthropoda</taxon>
        <taxon>Hexapoda</taxon>
        <taxon>Insecta</taxon>
        <taxon>Pterygota</taxon>
        <taxon>Neoptera</taxon>
        <taxon>Endopterygota</taxon>
        <taxon>Coleoptera</taxon>
        <taxon>Polyphaga</taxon>
        <taxon>Cucujiformia</taxon>
        <taxon>Chrysomeloidea</taxon>
        <taxon>Cerambycidae</taxon>
        <taxon>Lepturinae</taxon>
        <taxon>Rhagiini</taxon>
        <taxon>Rhamnusium</taxon>
    </lineage>
</organism>
<reference evidence="1" key="1">
    <citation type="journal article" date="2023" name="Insect Mol. Biol.">
        <title>Genome sequencing provides insights into the evolution of gene families encoding plant cell wall-degrading enzymes in longhorned beetles.</title>
        <authorList>
            <person name="Shin N.R."/>
            <person name="Okamura Y."/>
            <person name="Kirsch R."/>
            <person name="Pauchet Y."/>
        </authorList>
    </citation>
    <scope>NUCLEOTIDE SEQUENCE</scope>
    <source>
        <strain evidence="1">RBIC_L_NR</strain>
    </source>
</reference>
<comment type="caution">
    <text evidence="1">The sequence shown here is derived from an EMBL/GenBank/DDBJ whole genome shotgun (WGS) entry which is preliminary data.</text>
</comment>
<dbReference type="AlphaFoldDB" id="A0AAV8ZM54"/>
<accession>A0AAV8ZM54</accession>
<proteinExistence type="predicted"/>
<evidence type="ECO:0008006" key="3">
    <source>
        <dbReference type="Google" id="ProtNLM"/>
    </source>
</evidence>
<gene>
    <name evidence="1" type="ORF">NQ314_003478</name>
</gene>